<dbReference type="Gene3D" id="1.50.10.150">
    <property type="entry name" value="Voltage-dependent anion channel"/>
    <property type="match status" value="1"/>
</dbReference>
<keyword evidence="4 5" id="KW-0472">Membrane</keyword>
<proteinExistence type="predicted"/>
<feature type="transmembrane region" description="Helical" evidence="5">
    <location>
        <begin position="21"/>
        <end position="43"/>
    </location>
</feature>
<evidence type="ECO:0000256" key="3">
    <source>
        <dbReference type="ARBA" id="ARBA00022989"/>
    </source>
</evidence>
<accession>A0A8H7Y4R1</accession>
<reference evidence="6" key="1">
    <citation type="submission" date="2021-02" db="EMBL/GenBank/DDBJ databases">
        <title>Psilocybe cubensis genome.</title>
        <authorList>
            <person name="Mckernan K.J."/>
            <person name="Crawford S."/>
            <person name="Trippe A."/>
            <person name="Kane L.T."/>
            <person name="Mclaughlin S."/>
        </authorList>
    </citation>
    <scope>NUCLEOTIDE SEQUENCE [LARGE SCALE GENOMIC DNA]</scope>
    <source>
        <strain evidence="6">MGC-MH-2018</strain>
    </source>
</reference>
<protein>
    <submittedName>
        <fullName evidence="6">Uncharacterized protein</fullName>
    </submittedName>
</protein>
<dbReference type="Pfam" id="PF03595">
    <property type="entry name" value="SLAC1"/>
    <property type="match status" value="1"/>
</dbReference>
<feature type="transmembrane region" description="Helical" evidence="5">
    <location>
        <begin position="49"/>
        <end position="69"/>
    </location>
</feature>
<evidence type="ECO:0000256" key="5">
    <source>
        <dbReference type="SAM" id="Phobius"/>
    </source>
</evidence>
<keyword evidence="2 5" id="KW-0812">Transmembrane</keyword>
<evidence type="ECO:0000256" key="4">
    <source>
        <dbReference type="ARBA" id="ARBA00023136"/>
    </source>
</evidence>
<dbReference type="GO" id="GO:0016020">
    <property type="term" value="C:membrane"/>
    <property type="evidence" value="ECO:0007669"/>
    <property type="project" value="UniProtKB-SubCell"/>
</dbReference>
<evidence type="ECO:0000256" key="1">
    <source>
        <dbReference type="ARBA" id="ARBA00004141"/>
    </source>
</evidence>
<keyword evidence="3 5" id="KW-1133">Transmembrane helix</keyword>
<comment type="caution">
    <text evidence="6">The sequence shown here is derived from an EMBL/GenBank/DDBJ whole genome shotgun (WGS) entry which is preliminary data.</text>
</comment>
<dbReference type="InterPro" id="IPR038665">
    <property type="entry name" value="Voltage-dep_anion_channel_sf"/>
</dbReference>
<dbReference type="AlphaFoldDB" id="A0A8H7Y4R1"/>
<comment type="subcellular location">
    <subcellularLocation>
        <location evidence="1">Membrane</location>
        <topology evidence="1">Multi-pass membrane protein</topology>
    </subcellularLocation>
</comment>
<sequence length="171" mass="19735">MTISRYYMFPELWIKMLYDPGEGLFVGAFPIGSASLIDLAVILNQRWRFGGTAFLYTLWGFWWLMLNVLSPPYGFGNHVCLGFAYYSSDRPFCNRRLSLSGIITTDNDFDDSDDRVFSDGVLYRDESHPHGYFALSDAPDSTWTSYASCYSGEFYNYQPPGPRRIFSPRQR</sequence>
<dbReference type="InterPro" id="IPR004695">
    <property type="entry name" value="SLAC1/Mae1/Ssu1/TehA"/>
</dbReference>
<gene>
    <name evidence="6" type="ORF">JR316_002295</name>
</gene>
<evidence type="ECO:0000256" key="2">
    <source>
        <dbReference type="ARBA" id="ARBA00022692"/>
    </source>
</evidence>
<evidence type="ECO:0000313" key="6">
    <source>
        <dbReference type="EMBL" id="KAG5172792.1"/>
    </source>
</evidence>
<organism evidence="6">
    <name type="scientific">Psilocybe cubensis</name>
    <name type="common">Psychedelic mushroom</name>
    <name type="synonym">Stropharia cubensis</name>
    <dbReference type="NCBI Taxonomy" id="181762"/>
    <lineage>
        <taxon>Eukaryota</taxon>
        <taxon>Fungi</taxon>
        <taxon>Dikarya</taxon>
        <taxon>Basidiomycota</taxon>
        <taxon>Agaricomycotina</taxon>
        <taxon>Agaricomycetes</taxon>
        <taxon>Agaricomycetidae</taxon>
        <taxon>Agaricales</taxon>
        <taxon>Agaricineae</taxon>
        <taxon>Strophariaceae</taxon>
        <taxon>Psilocybe</taxon>
    </lineage>
</organism>
<name>A0A8H7Y4R1_PSICU</name>
<dbReference type="EMBL" id="JAFIQS010000002">
    <property type="protein sequence ID" value="KAG5172792.1"/>
    <property type="molecule type" value="Genomic_DNA"/>
</dbReference>
<dbReference type="GO" id="GO:0055085">
    <property type="term" value="P:transmembrane transport"/>
    <property type="evidence" value="ECO:0007669"/>
    <property type="project" value="InterPro"/>
</dbReference>